<dbReference type="InterPro" id="IPR005658">
    <property type="entry name" value="Prot_inh_ecotin"/>
</dbReference>
<dbReference type="SUPFAM" id="SSF49772">
    <property type="entry name" value="Ecotin, trypsin inhibitor"/>
    <property type="match status" value="1"/>
</dbReference>
<evidence type="ECO:0000313" key="3">
    <source>
        <dbReference type="Proteomes" id="UP000001982"/>
    </source>
</evidence>
<dbReference type="HOGENOM" id="CLU_1204114_0_0_6"/>
<organism evidence="2 3">
    <name type="scientific">Shewanella denitrificans (strain OS217 / ATCC BAA-1090 / DSM 15013)</name>
    <dbReference type="NCBI Taxonomy" id="318161"/>
    <lineage>
        <taxon>Bacteria</taxon>
        <taxon>Pseudomonadati</taxon>
        <taxon>Pseudomonadota</taxon>
        <taxon>Gammaproteobacteria</taxon>
        <taxon>Alteromonadales</taxon>
        <taxon>Shewanellaceae</taxon>
        <taxon>Shewanella</taxon>
    </lineage>
</organism>
<dbReference type="EMBL" id="CP000302">
    <property type="protein sequence ID" value="ABE55163.1"/>
    <property type="molecule type" value="Genomic_DNA"/>
</dbReference>
<dbReference type="Gene3D" id="2.60.40.550">
    <property type="entry name" value="Ecotin"/>
    <property type="match status" value="1"/>
</dbReference>
<comment type="similarity">
    <text evidence="1">Belongs to the protease inhibitor I11 (ecotin) family.</text>
</comment>
<dbReference type="Pfam" id="PF03974">
    <property type="entry name" value="Ecotin"/>
    <property type="match status" value="1"/>
</dbReference>
<reference evidence="2 3" key="1">
    <citation type="submission" date="2006-03" db="EMBL/GenBank/DDBJ databases">
        <title>Complete sequence of Shewanella denitrificans OS217.</title>
        <authorList>
            <consortium name="US DOE Joint Genome Institute"/>
            <person name="Copeland A."/>
            <person name="Lucas S."/>
            <person name="Lapidus A."/>
            <person name="Barry K."/>
            <person name="Detter J.C."/>
            <person name="Glavina del Rio T."/>
            <person name="Hammon N."/>
            <person name="Israni S."/>
            <person name="Dalin E."/>
            <person name="Tice H."/>
            <person name="Pitluck S."/>
            <person name="Brettin T."/>
            <person name="Bruce D."/>
            <person name="Han C."/>
            <person name="Tapia R."/>
            <person name="Gilna P."/>
            <person name="Kiss H."/>
            <person name="Schmutz J."/>
            <person name="Larimer F."/>
            <person name="Land M."/>
            <person name="Hauser L."/>
            <person name="Kyrpides N."/>
            <person name="Lykidis A."/>
            <person name="Richardson P."/>
        </authorList>
    </citation>
    <scope>NUCLEOTIDE SEQUENCE [LARGE SCALE GENOMIC DNA]</scope>
    <source>
        <strain evidence="3">OS217 / ATCC BAA-1090 / DSM 15013</strain>
    </source>
</reference>
<dbReference type="AlphaFoldDB" id="Q12N13"/>
<evidence type="ECO:0000256" key="1">
    <source>
        <dbReference type="ARBA" id="ARBA00010558"/>
    </source>
</evidence>
<dbReference type="STRING" id="318161.Sden_1880"/>
<protein>
    <submittedName>
        <fullName evidence="2">Uncharacterized protein</fullName>
    </submittedName>
</protein>
<dbReference type="KEGG" id="sdn:Sden_1880"/>
<proteinExistence type="inferred from homology"/>
<dbReference type="GO" id="GO:0004867">
    <property type="term" value="F:serine-type endopeptidase inhibitor activity"/>
    <property type="evidence" value="ECO:0007669"/>
    <property type="project" value="InterPro"/>
</dbReference>
<dbReference type="Proteomes" id="UP000001982">
    <property type="component" value="Chromosome"/>
</dbReference>
<accession>Q12N13</accession>
<sequence length="230" mass="25804">MILKKKNQATHQVPPKITTAIYLFAEKRRLISMLTSSKKALLRMSTMLISLSVIQACQATPAPEVVLTSPVTSQVFHQDNGATALKGLDKILAANLPKPTANQAVHIIKVDTLPEASQYQLQVQIGLNIMQDCNQRRLMGEVQKIPLAFDANQAAKTSQGVTHYYWLESLMEAPMVTLPCIEAKKATFVQLGETLLIESGEFSENVFYLPQQAQLRYRLWRATETWQYSQ</sequence>
<dbReference type="InterPro" id="IPR036198">
    <property type="entry name" value="Ecotin_sf"/>
</dbReference>
<keyword evidence="3" id="KW-1185">Reference proteome</keyword>
<evidence type="ECO:0000313" key="2">
    <source>
        <dbReference type="EMBL" id="ABE55163.1"/>
    </source>
</evidence>
<name>Q12N13_SHEDO</name>
<gene>
    <name evidence="2" type="ordered locus">Sden_1880</name>
</gene>
<dbReference type="eggNOG" id="COG4574">
    <property type="taxonomic scope" value="Bacteria"/>
</dbReference>